<dbReference type="AlphaFoldDB" id="A0AAV6UPV0"/>
<evidence type="ECO:0000313" key="4">
    <source>
        <dbReference type="Proteomes" id="UP000827092"/>
    </source>
</evidence>
<evidence type="ECO:0000313" key="3">
    <source>
        <dbReference type="EMBL" id="KAG8186184.1"/>
    </source>
</evidence>
<name>A0AAV6UPV0_9ARAC</name>
<evidence type="ECO:0000256" key="2">
    <source>
        <dbReference type="SAM" id="SignalP"/>
    </source>
</evidence>
<feature type="compositionally biased region" description="Basic and acidic residues" evidence="1">
    <location>
        <begin position="118"/>
        <end position="132"/>
    </location>
</feature>
<protein>
    <submittedName>
        <fullName evidence="3">Uncharacterized protein</fullName>
    </submittedName>
</protein>
<accession>A0AAV6UPV0</accession>
<comment type="caution">
    <text evidence="3">The sequence shown here is derived from an EMBL/GenBank/DDBJ whole genome shotgun (WGS) entry which is preliminary data.</text>
</comment>
<keyword evidence="2" id="KW-0732">Signal</keyword>
<feature type="compositionally biased region" description="Basic and acidic residues" evidence="1">
    <location>
        <begin position="139"/>
        <end position="159"/>
    </location>
</feature>
<keyword evidence="4" id="KW-1185">Reference proteome</keyword>
<feature type="chain" id="PRO_5043585802" evidence="2">
    <location>
        <begin position="20"/>
        <end position="198"/>
    </location>
</feature>
<feature type="region of interest" description="Disordered" evidence="1">
    <location>
        <begin position="106"/>
        <end position="176"/>
    </location>
</feature>
<dbReference type="EMBL" id="JAFNEN010000310">
    <property type="protein sequence ID" value="KAG8186184.1"/>
    <property type="molecule type" value="Genomic_DNA"/>
</dbReference>
<dbReference type="Proteomes" id="UP000827092">
    <property type="component" value="Unassembled WGS sequence"/>
</dbReference>
<feature type="signal peptide" evidence="2">
    <location>
        <begin position="1"/>
        <end position="19"/>
    </location>
</feature>
<evidence type="ECO:0000256" key="1">
    <source>
        <dbReference type="SAM" id="MobiDB-lite"/>
    </source>
</evidence>
<reference evidence="3 4" key="1">
    <citation type="journal article" date="2022" name="Nat. Ecol. Evol.">
        <title>A masculinizing supergene underlies an exaggerated male reproductive morph in a spider.</title>
        <authorList>
            <person name="Hendrickx F."/>
            <person name="De Corte Z."/>
            <person name="Sonet G."/>
            <person name="Van Belleghem S.M."/>
            <person name="Kostlbacher S."/>
            <person name="Vangestel C."/>
        </authorList>
    </citation>
    <scope>NUCLEOTIDE SEQUENCE [LARGE SCALE GENOMIC DNA]</scope>
    <source>
        <tissue evidence="3">Whole body</tissue>
    </source>
</reference>
<organism evidence="3 4">
    <name type="scientific">Oedothorax gibbosus</name>
    <dbReference type="NCBI Taxonomy" id="931172"/>
    <lineage>
        <taxon>Eukaryota</taxon>
        <taxon>Metazoa</taxon>
        <taxon>Ecdysozoa</taxon>
        <taxon>Arthropoda</taxon>
        <taxon>Chelicerata</taxon>
        <taxon>Arachnida</taxon>
        <taxon>Araneae</taxon>
        <taxon>Araneomorphae</taxon>
        <taxon>Entelegynae</taxon>
        <taxon>Araneoidea</taxon>
        <taxon>Linyphiidae</taxon>
        <taxon>Erigoninae</taxon>
        <taxon>Oedothorax</taxon>
    </lineage>
</organism>
<gene>
    <name evidence="3" type="ORF">JTE90_012008</name>
</gene>
<sequence length="198" mass="23453">MFLQTALSTLLVTFMIAEGFVHEELRKRLCDTEVDFRDDFVKCLKTMNPEIQIVITMCGCVLHNETSCEYTKIIEDMCADAEHSQNISQCIKLFMAHNHSLEIDEEHGHHHHHHHHHNGSDKHDHSQRDHDDHHHHHHDDHDHSQHDHKSHDVEKHNEEKDDDEDELTPEKGHKDCLKELFSKYDISWKEPENAEEEQ</sequence>
<proteinExistence type="predicted"/>